<reference evidence="1" key="1">
    <citation type="journal article" date="2020" name="Nature">
        <title>Giant virus diversity and host interactions through global metagenomics.</title>
        <authorList>
            <person name="Schulz F."/>
            <person name="Roux S."/>
            <person name="Paez-Espino D."/>
            <person name="Jungbluth S."/>
            <person name="Walsh D.A."/>
            <person name="Denef V.J."/>
            <person name="McMahon K.D."/>
            <person name="Konstantinidis K.T."/>
            <person name="Eloe-Fadrosh E.A."/>
            <person name="Kyrpides N.C."/>
            <person name="Woyke T."/>
        </authorList>
    </citation>
    <scope>NUCLEOTIDE SEQUENCE</scope>
    <source>
        <strain evidence="1">GVMAG-M-3300023184-161</strain>
    </source>
</reference>
<organism evidence="1">
    <name type="scientific">viral metagenome</name>
    <dbReference type="NCBI Taxonomy" id="1070528"/>
    <lineage>
        <taxon>unclassified sequences</taxon>
        <taxon>metagenomes</taxon>
        <taxon>organismal metagenomes</taxon>
    </lineage>
</organism>
<dbReference type="AlphaFoldDB" id="A0A6C0HPR2"/>
<dbReference type="EMBL" id="MN739997">
    <property type="protein sequence ID" value="QHT82136.1"/>
    <property type="molecule type" value="Genomic_DNA"/>
</dbReference>
<name>A0A6C0HPR2_9ZZZZ</name>
<sequence>MSEPQLNIRTLPSTNSVVPNYARPIDKMVKYQTGPTLKPRPLKQWRKQLNSTNISNYRRAGVGIPNDLPAGSTYLGEDINNTNCSYCVSKDKSASSTGIKEKIIRSNDTNFRMFSLQSGYNCLTNKPYCVACNPETQIIKPASTIVSKAYYSDTKGYMKSRSMTYNQNLTTLPKAGVTYISPSGTPLYPTDSVNGPQTRVTGVLIKGCSCNKNCNIKNTAAECKQCIATQTCNQNEYTTIYKPNNSEFAVQGPVSSSARMLKLNYDTITKNANSFRAAWGAQGANAGSYQGNSTGPYFLKSKNYICNQNDFYMRGNKTECVPLY</sequence>
<proteinExistence type="predicted"/>
<evidence type="ECO:0000313" key="1">
    <source>
        <dbReference type="EMBL" id="QHT82136.1"/>
    </source>
</evidence>
<accession>A0A6C0HPR2</accession>
<protein>
    <submittedName>
        <fullName evidence="1">Uncharacterized protein</fullName>
    </submittedName>
</protein>